<evidence type="ECO:0000313" key="2">
    <source>
        <dbReference type="EMBL" id="CAH2276740.1"/>
    </source>
</evidence>
<dbReference type="Proteomes" id="UP001295444">
    <property type="component" value="Chromosome 03"/>
</dbReference>
<reference evidence="2" key="1">
    <citation type="submission" date="2022-03" db="EMBL/GenBank/DDBJ databases">
        <authorList>
            <person name="Alioto T."/>
            <person name="Alioto T."/>
            <person name="Gomez Garrido J."/>
        </authorList>
    </citation>
    <scope>NUCLEOTIDE SEQUENCE</scope>
</reference>
<dbReference type="EMBL" id="OW240914">
    <property type="protein sequence ID" value="CAH2276740.1"/>
    <property type="molecule type" value="Genomic_DNA"/>
</dbReference>
<accession>A0AAD1W0G6</accession>
<proteinExistence type="predicted"/>
<evidence type="ECO:0000256" key="1">
    <source>
        <dbReference type="SAM" id="MobiDB-lite"/>
    </source>
</evidence>
<name>A0AAD1W0G6_PELCU</name>
<organism evidence="2 3">
    <name type="scientific">Pelobates cultripes</name>
    <name type="common">Western spadefoot toad</name>
    <dbReference type="NCBI Taxonomy" id="61616"/>
    <lineage>
        <taxon>Eukaryota</taxon>
        <taxon>Metazoa</taxon>
        <taxon>Chordata</taxon>
        <taxon>Craniata</taxon>
        <taxon>Vertebrata</taxon>
        <taxon>Euteleostomi</taxon>
        <taxon>Amphibia</taxon>
        <taxon>Batrachia</taxon>
        <taxon>Anura</taxon>
        <taxon>Pelobatoidea</taxon>
        <taxon>Pelobatidae</taxon>
        <taxon>Pelobates</taxon>
    </lineage>
</organism>
<feature type="non-terminal residue" evidence="2">
    <location>
        <position position="1"/>
    </location>
</feature>
<sequence length="121" mass="13805">QQEHRKARSASQTYPGPAHLRPREHTKLHDGEKKMKNDYVVAPIFRSRSDKGLTRAEDQRETDSDSDASDMEKNAPDLNPITRGDLKELLRDIKANMVTELAKHMALIREGLEDRTRSTLA</sequence>
<feature type="region of interest" description="Disordered" evidence="1">
    <location>
        <begin position="1"/>
        <end position="82"/>
    </location>
</feature>
<dbReference type="AlphaFoldDB" id="A0AAD1W0G6"/>
<feature type="non-terminal residue" evidence="2">
    <location>
        <position position="121"/>
    </location>
</feature>
<gene>
    <name evidence="2" type="ORF">PECUL_23A018747</name>
</gene>
<feature type="compositionally biased region" description="Basic and acidic residues" evidence="1">
    <location>
        <begin position="47"/>
        <end position="63"/>
    </location>
</feature>
<protein>
    <submittedName>
        <fullName evidence="2">Uncharacterized protein</fullName>
    </submittedName>
</protein>
<keyword evidence="3" id="KW-1185">Reference proteome</keyword>
<evidence type="ECO:0000313" key="3">
    <source>
        <dbReference type="Proteomes" id="UP001295444"/>
    </source>
</evidence>
<feature type="compositionally biased region" description="Basic and acidic residues" evidence="1">
    <location>
        <begin position="21"/>
        <end position="37"/>
    </location>
</feature>